<comment type="catalytic activity">
    <reaction evidence="1">
        <text>Hydrolysis of terminal non-reducing alpha-L-arabinofuranoside residues in alpha-L-arabinosides.</text>
        <dbReference type="EC" id="3.2.1.55"/>
    </reaction>
</comment>
<accession>L1N2D7</accession>
<dbReference type="Pfam" id="PF22848">
    <property type="entry name" value="ASD1_dom"/>
    <property type="match status" value="1"/>
</dbReference>
<comment type="caution">
    <text evidence="10">The sequence shown here is derived from an EMBL/GenBank/DDBJ whole genome shotgun (WGS) entry which is preliminary data.</text>
</comment>
<evidence type="ECO:0000313" key="10">
    <source>
        <dbReference type="EMBL" id="EKX97502.1"/>
    </source>
</evidence>
<name>L1N2D7_9BACT</name>
<dbReference type="RefSeq" id="WP_009160961.1">
    <property type="nucleotide sequence ID" value="NZ_KB290959.1"/>
</dbReference>
<dbReference type="EMBL" id="AMEP01000138">
    <property type="protein sequence ID" value="EKX97502.1"/>
    <property type="molecule type" value="Genomic_DNA"/>
</dbReference>
<feature type="domain" description="Alpha-L-arabinofuranosidase C-terminal" evidence="9">
    <location>
        <begin position="315"/>
        <end position="513"/>
    </location>
</feature>
<dbReference type="Proteomes" id="UP000010433">
    <property type="component" value="Unassembled WGS sequence"/>
</dbReference>
<evidence type="ECO:0000256" key="5">
    <source>
        <dbReference type="ARBA" id="ARBA00022801"/>
    </source>
</evidence>
<evidence type="ECO:0000259" key="9">
    <source>
        <dbReference type="SMART" id="SM00813"/>
    </source>
</evidence>
<organism evidence="10 11">
    <name type="scientific">Hoylesella saccharolytica F0055</name>
    <dbReference type="NCBI Taxonomy" id="1127699"/>
    <lineage>
        <taxon>Bacteria</taxon>
        <taxon>Pseudomonadati</taxon>
        <taxon>Bacteroidota</taxon>
        <taxon>Bacteroidia</taxon>
        <taxon>Bacteroidales</taxon>
        <taxon>Prevotellaceae</taxon>
        <taxon>Hoylesella</taxon>
    </lineage>
</organism>
<dbReference type="EC" id="3.2.1.55" evidence="4"/>
<evidence type="ECO:0000256" key="8">
    <source>
        <dbReference type="SAM" id="SignalP"/>
    </source>
</evidence>
<sequence length="521" mass="58757">MKQLITSILCASTALSLSAQTPTVKINVGTKTTQKIHKEIYGQFAEHLGTCIYGGLWVGNHTSIPNTNGYRNDVLHALQDLKIPVLRWPGGCFADEYHWMDGIGPSNQRPKMQNNNWGGTIEDNSFGTHEFLNLCELLDCEPYISGNVGSGTVEELAKWVEYMTSDGDTPMAKLRRKNGRDKAWKVKFLGVGNESWGCGGDMRPEYYADLYRRYAVYCRNYDGNKLYKIASGASDYDYNWTEVLMKNIGHRMHGVSLHYYTVKGWSGSKGSALRFNNDEYYWTMGKCLEIEDVIKRHEDIMNKYDPKKQVGLLVDEWGTWWDEEPGTIRGHLYQQNSMRDAFVAALTLNVFHHHTERIRMANIAQVVNVLQSMILTDTKGTGHMVLTPTYHVFKMYKDFQEAAYLPLQVTCDSLQVPHEKGKTRPVPRVSASAAQAIDGSTVISLANISLDTPCEVEFNLNDNKPKAVTGTLLTCKNINDYNSFEHPNTVQPIAFKGAKISKNTLRVKLPAKSIAVLKLNQ</sequence>
<dbReference type="SUPFAM" id="SSF51011">
    <property type="entry name" value="Glycosyl hydrolase domain"/>
    <property type="match status" value="1"/>
</dbReference>
<keyword evidence="11" id="KW-1185">Reference proteome</keyword>
<proteinExistence type="inferred from homology"/>
<evidence type="ECO:0000256" key="3">
    <source>
        <dbReference type="ARBA" id="ARBA00011165"/>
    </source>
</evidence>
<dbReference type="GO" id="GO:0046373">
    <property type="term" value="P:L-arabinose metabolic process"/>
    <property type="evidence" value="ECO:0007669"/>
    <property type="project" value="InterPro"/>
</dbReference>
<keyword evidence="7" id="KW-0326">Glycosidase</keyword>
<feature type="chain" id="PRO_5003954717" description="non-reducing end alpha-L-arabinofuranosidase" evidence="8">
    <location>
        <begin position="20"/>
        <end position="521"/>
    </location>
</feature>
<evidence type="ECO:0000256" key="7">
    <source>
        <dbReference type="ARBA" id="ARBA00023295"/>
    </source>
</evidence>
<evidence type="ECO:0000256" key="6">
    <source>
        <dbReference type="ARBA" id="ARBA00023277"/>
    </source>
</evidence>
<evidence type="ECO:0000313" key="11">
    <source>
        <dbReference type="Proteomes" id="UP000010433"/>
    </source>
</evidence>
<comment type="similarity">
    <text evidence="2">Belongs to the glycosyl hydrolase 51 family.</text>
</comment>
<dbReference type="Pfam" id="PF06964">
    <property type="entry name" value="Alpha-L-AF_C"/>
    <property type="match status" value="1"/>
</dbReference>
<dbReference type="InterPro" id="IPR010720">
    <property type="entry name" value="Alpha-L-AF_C"/>
</dbReference>
<protein>
    <recommendedName>
        <fullName evidence="4">non-reducing end alpha-L-arabinofuranosidase</fullName>
        <ecNumber evidence="4">3.2.1.55</ecNumber>
    </recommendedName>
</protein>
<dbReference type="InterPro" id="IPR055235">
    <property type="entry name" value="ASD1_cat"/>
</dbReference>
<keyword evidence="6" id="KW-0119">Carbohydrate metabolism</keyword>
<dbReference type="InterPro" id="IPR013780">
    <property type="entry name" value="Glyco_hydro_b"/>
</dbReference>
<dbReference type="Gene3D" id="3.20.20.80">
    <property type="entry name" value="Glycosidases"/>
    <property type="match status" value="1"/>
</dbReference>
<dbReference type="GO" id="GO:0046556">
    <property type="term" value="F:alpha-L-arabinofuranosidase activity"/>
    <property type="evidence" value="ECO:0007669"/>
    <property type="project" value="UniProtKB-EC"/>
</dbReference>
<comment type="subunit">
    <text evidence="3">Homohexamer; trimer of dimers.</text>
</comment>
<feature type="signal peptide" evidence="8">
    <location>
        <begin position="1"/>
        <end position="19"/>
    </location>
</feature>
<dbReference type="InterPro" id="IPR017853">
    <property type="entry name" value="GH"/>
</dbReference>
<dbReference type="Gene3D" id="2.60.40.1180">
    <property type="entry name" value="Golgi alpha-mannosidase II"/>
    <property type="match status" value="1"/>
</dbReference>
<dbReference type="GO" id="GO:0000272">
    <property type="term" value="P:polysaccharide catabolic process"/>
    <property type="evidence" value="ECO:0007669"/>
    <property type="project" value="TreeGrafter"/>
</dbReference>
<dbReference type="SMART" id="SM00813">
    <property type="entry name" value="Alpha-L-AF_C"/>
    <property type="match status" value="1"/>
</dbReference>
<dbReference type="PANTHER" id="PTHR43576:SF2">
    <property type="entry name" value="INTRACELLULAR EXO-ALPHA-L-ARABINOFURANOSIDASE 2"/>
    <property type="match status" value="1"/>
</dbReference>
<evidence type="ECO:0000256" key="2">
    <source>
        <dbReference type="ARBA" id="ARBA00007186"/>
    </source>
</evidence>
<dbReference type="AlphaFoldDB" id="L1N2D7"/>
<evidence type="ECO:0000256" key="4">
    <source>
        <dbReference type="ARBA" id="ARBA00012670"/>
    </source>
</evidence>
<keyword evidence="8" id="KW-0732">Signal</keyword>
<dbReference type="STRING" id="1127699.HMPREF9151_02100"/>
<keyword evidence="5" id="KW-0378">Hydrolase</keyword>
<evidence type="ECO:0000256" key="1">
    <source>
        <dbReference type="ARBA" id="ARBA00001462"/>
    </source>
</evidence>
<dbReference type="HOGENOM" id="CLU_017810_2_0_10"/>
<gene>
    <name evidence="10" type="ORF">HMPREF9151_02100</name>
</gene>
<dbReference type="OrthoDB" id="9758333at2"/>
<reference evidence="10 11" key="1">
    <citation type="submission" date="2012-05" db="EMBL/GenBank/DDBJ databases">
        <authorList>
            <person name="Weinstock G."/>
            <person name="Sodergren E."/>
            <person name="Lobos E.A."/>
            <person name="Fulton L."/>
            <person name="Fulton R."/>
            <person name="Courtney L."/>
            <person name="Fronick C."/>
            <person name="O'Laughlin M."/>
            <person name="Godfrey J."/>
            <person name="Wilson R.M."/>
            <person name="Miner T."/>
            <person name="Farmer C."/>
            <person name="Delehaunty K."/>
            <person name="Cordes M."/>
            <person name="Minx P."/>
            <person name="Tomlinson C."/>
            <person name="Chen J."/>
            <person name="Wollam A."/>
            <person name="Pepin K.H."/>
            <person name="Bhonagiri V."/>
            <person name="Zhang X."/>
            <person name="Suruliraj S."/>
            <person name="Warren W."/>
            <person name="Mitreva M."/>
            <person name="Mardis E.R."/>
            <person name="Wilson R.K."/>
        </authorList>
    </citation>
    <scope>NUCLEOTIDE SEQUENCE [LARGE SCALE GENOMIC DNA]</scope>
    <source>
        <strain evidence="10 11">F0055</strain>
    </source>
</reference>
<dbReference type="PANTHER" id="PTHR43576">
    <property type="entry name" value="ALPHA-L-ARABINOFURANOSIDASE C-RELATED"/>
    <property type="match status" value="1"/>
</dbReference>
<dbReference type="PATRIC" id="fig|1127699.3.peg.1917"/>
<dbReference type="SUPFAM" id="SSF51445">
    <property type="entry name" value="(Trans)glycosidases"/>
    <property type="match status" value="1"/>
</dbReference>